<feature type="transmembrane region" description="Helical" evidence="8">
    <location>
        <begin position="109"/>
        <end position="127"/>
    </location>
</feature>
<dbReference type="AlphaFoldDB" id="A0A382B6N6"/>
<organism evidence="10">
    <name type="scientific">marine metagenome</name>
    <dbReference type="NCBI Taxonomy" id="408172"/>
    <lineage>
        <taxon>unclassified sequences</taxon>
        <taxon>metagenomes</taxon>
        <taxon>ecological metagenomes</taxon>
    </lineage>
</organism>
<evidence type="ECO:0000256" key="6">
    <source>
        <dbReference type="ARBA" id="ARBA00022989"/>
    </source>
</evidence>
<keyword evidence="4" id="KW-0808">Transferase</keyword>
<name>A0A382B6N6_9ZZZZ</name>
<keyword evidence="7 8" id="KW-0472">Membrane</keyword>
<keyword evidence="3" id="KW-0328">Glycosyltransferase</keyword>
<sequence length="674" mass="76561">MDLSNTTKTLMLIIALTLLGALLRIEEIGSPITGDLAGMLFMHFPSSWDSLLFNYRDTNQRTLYIFLAKLSSEVFGENEFTLRLPEFLAGVFALPLAYRVGLFITSSKFGASIGTLLLTFSSFHLFHTRFSKGYSLTVFLALLTVLVTYKLLSEKSFKIWGVLFFLTGLGMILIVPSNINFLMGIGVFYVLIIFKNYKDFNYAFKDIVKLIWPIILLFGIIVGYFLFLLKDLKRAIAGEEVWYNSIDNIGVGFNLERFIEFSGIFIAPWGAWLYIFLLIGLVRLYKTKAFTLFVSLIFLPIIITMISGLMGPARVYIYWLPFILLFIGFGIAEFLVWIQSKRSNILAYSLGAVILAIIVFYPLATYSDNLSKTYTIKEGTTIKKGTTFKDAKAAKVFIDENTSKYDLIVVPYFDLVLRYYLEEVIAYKMLNIMQEGKLGKILFLGSSETPPHEFPNTGGKSATNLMKNHSFKLIQKFGNLSMYDLGLSIRKLSPSRSVEDYENNIQFQYDKAIKVEHMDHPKITGSKALKVINPFSDQEVILISKEVESFNVSNDNSYILTSFARGYQESSIAALLLQKNKSPPGIIFLNAYYGIFASQKSNLIWKRIDPLKNIYLQPNDAESEKIDFVWEMIFTIYPVPKGELGFLTGLRSSNSVSHYDGFQSFILEPQSEIN</sequence>
<keyword evidence="2" id="KW-1003">Cell membrane</keyword>
<evidence type="ECO:0000256" key="2">
    <source>
        <dbReference type="ARBA" id="ARBA00022475"/>
    </source>
</evidence>
<dbReference type="PANTHER" id="PTHR33908:SF3">
    <property type="entry name" value="UNDECAPRENYL PHOSPHATE-ALPHA-4-AMINO-4-DEOXY-L-ARABINOSE ARABINOSYL TRANSFERASE"/>
    <property type="match status" value="1"/>
</dbReference>
<feature type="transmembrane region" description="Helical" evidence="8">
    <location>
        <begin position="133"/>
        <end position="152"/>
    </location>
</feature>
<evidence type="ECO:0000313" key="10">
    <source>
        <dbReference type="EMBL" id="SVB09171.1"/>
    </source>
</evidence>
<evidence type="ECO:0000259" key="9">
    <source>
        <dbReference type="Pfam" id="PF13231"/>
    </source>
</evidence>
<dbReference type="InterPro" id="IPR038731">
    <property type="entry name" value="RgtA/B/C-like"/>
</dbReference>
<accession>A0A382B6N6</accession>
<feature type="transmembrane region" description="Helical" evidence="8">
    <location>
        <begin position="316"/>
        <end position="338"/>
    </location>
</feature>
<evidence type="ECO:0000256" key="5">
    <source>
        <dbReference type="ARBA" id="ARBA00022692"/>
    </source>
</evidence>
<evidence type="ECO:0000256" key="7">
    <source>
        <dbReference type="ARBA" id="ARBA00023136"/>
    </source>
</evidence>
<dbReference type="InterPro" id="IPR050297">
    <property type="entry name" value="LipidA_mod_glycosyltrf_83"/>
</dbReference>
<evidence type="ECO:0000256" key="8">
    <source>
        <dbReference type="SAM" id="Phobius"/>
    </source>
</evidence>
<comment type="subcellular location">
    <subcellularLocation>
        <location evidence="1">Cell membrane</location>
        <topology evidence="1">Multi-pass membrane protein</topology>
    </subcellularLocation>
</comment>
<feature type="transmembrane region" description="Helical" evidence="8">
    <location>
        <begin position="345"/>
        <end position="364"/>
    </location>
</feature>
<evidence type="ECO:0000256" key="4">
    <source>
        <dbReference type="ARBA" id="ARBA00022679"/>
    </source>
</evidence>
<dbReference type="GO" id="GO:0010041">
    <property type="term" value="P:response to iron(III) ion"/>
    <property type="evidence" value="ECO:0007669"/>
    <property type="project" value="TreeGrafter"/>
</dbReference>
<dbReference type="GO" id="GO:0005886">
    <property type="term" value="C:plasma membrane"/>
    <property type="evidence" value="ECO:0007669"/>
    <property type="project" value="UniProtKB-SubCell"/>
</dbReference>
<dbReference type="EMBL" id="UINC01028345">
    <property type="protein sequence ID" value="SVB09171.1"/>
    <property type="molecule type" value="Genomic_DNA"/>
</dbReference>
<feature type="transmembrane region" description="Helical" evidence="8">
    <location>
        <begin position="181"/>
        <end position="198"/>
    </location>
</feature>
<feature type="transmembrane region" description="Helical" evidence="8">
    <location>
        <begin position="289"/>
        <end position="310"/>
    </location>
</feature>
<dbReference type="GO" id="GO:0008610">
    <property type="term" value="P:lipid biosynthetic process"/>
    <property type="evidence" value="ECO:0007669"/>
    <property type="project" value="UniProtKB-ARBA"/>
</dbReference>
<feature type="transmembrane region" description="Helical" evidence="8">
    <location>
        <begin position="261"/>
        <end position="282"/>
    </location>
</feature>
<keyword evidence="6 8" id="KW-1133">Transmembrane helix</keyword>
<evidence type="ECO:0000256" key="1">
    <source>
        <dbReference type="ARBA" id="ARBA00004651"/>
    </source>
</evidence>
<dbReference type="PANTHER" id="PTHR33908">
    <property type="entry name" value="MANNOSYLTRANSFERASE YKCB-RELATED"/>
    <property type="match status" value="1"/>
</dbReference>
<feature type="domain" description="Glycosyltransferase RgtA/B/C/D-like" evidence="9">
    <location>
        <begin position="65"/>
        <end position="195"/>
    </location>
</feature>
<feature type="transmembrane region" description="Helical" evidence="8">
    <location>
        <begin position="210"/>
        <end position="229"/>
    </location>
</feature>
<reference evidence="10" key="1">
    <citation type="submission" date="2018-05" db="EMBL/GenBank/DDBJ databases">
        <authorList>
            <person name="Lanie J.A."/>
            <person name="Ng W.-L."/>
            <person name="Kazmierczak K.M."/>
            <person name="Andrzejewski T.M."/>
            <person name="Davidsen T.M."/>
            <person name="Wayne K.J."/>
            <person name="Tettelin H."/>
            <person name="Glass J.I."/>
            <person name="Rusch D."/>
            <person name="Podicherti R."/>
            <person name="Tsui H.-C.T."/>
            <person name="Winkler M.E."/>
        </authorList>
    </citation>
    <scope>NUCLEOTIDE SEQUENCE</scope>
</reference>
<protein>
    <recommendedName>
        <fullName evidence="9">Glycosyltransferase RgtA/B/C/D-like domain-containing protein</fullName>
    </recommendedName>
</protein>
<keyword evidence="5 8" id="KW-0812">Transmembrane</keyword>
<dbReference type="Pfam" id="PF13231">
    <property type="entry name" value="PMT_2"/>
    <property type="match status" value="1"/>
</dbReference>
<evidence type="ECO:0000256" key="3">
    <source>
        <dbReference type="ARBA" id="ARBA00022676"/>
    </source>
</evidence>
<gene>
    <name evidence="10" type="ORF">METZ01_LOCUS162025</name>
</gene>
<proteinExistence type="predicted"/>
<dbReference type="GO" id="GO:0016763">
    <property type="term" value="F:pentosyltransferase activity"/>
    <property type="evidence" value="ECO:0007669"/>
    <property type="project" value="TreeGrafter"/>
</dbReference>